<dbReference type="PANTHER" id="PTHR22916">
    <property type="entry name" value="GLYCOSYLTRANSFERASE"/>
    <property type="match status" value="1"/>
</dbReference>
<protein>
    <submittedName>
        <fullName evidence="2">Glycosyltransferase family 2 protein</fullName>
    </submittedName>
</protein>
<comment type="caution">
    <text evidence="2">The sequence shown here is derived from an EMBL/GenBank/DDBJ whole genome shotgun (WGS) entry which is preliminary data.</text>
</comment>
<dbReference type="InterPro" id="IPR001173">
    <property type="entry name" value="Glyco_trans_2-like"/>
</dbReference>
<gene>
    <name evidence="2" type="ORF">HF964_08145</name>
</gene>
<accession>A0A7X6N303</accession>
<dbReference type="EMBL" id="JAAXPN010000009">
    <property type="protein sequence ID" value="NKZ24763.1"/>
    <property type="molecule type" value="Genomic_DNA"/>
</dbReference>
<dbReference type="Gene3D" id="3.90.550.10">
    <property type="entry name" value="Spore Coat Polysaccharide Biosynthesis Protein SpsA, Chain A"/>
    <property type="match status" value="1"/>
</dbReference>
<dbReference type="CDD" id="cd00761">
    <property type="entry name" value="Glyco_tranf_GTA_type"/>
    <property type="match status" value="1"/>
</dbReference>
<dbReference type="PANTHER" id="PTHR22916:SF3">
    <property type="entry name" value="UDP-GLCNAC:BETAGAL BETA-1,3-N-ACETYLGLUCOSAMINYLTRANSFERASE-LIKE PROTEIN 1"/>
    <property type="match status" value="1"/>
</dbReference>
<evidence type="ECO:0000259" key="1">
    <source>
        <dbReference type="Pfam" id="PF00535"/>
    </source>
</evidence>
<evidence type="ECO:0000313" key="3">
    <source>
        <dbReference type="Proteomes" id="UP000549765"/>
    </source>
</evidence>
<proteinExistence type="predicted"/>
<feature type="domain" description="Glycosyltransferase 2-like" evidence="1">
    <location>
        <begin position="5"/>
        <end position="130"/>
    </location>
</feature>
<keyword evidence="3" id="KW-1185">Reference proteome</keyword>
<dbReference type="Proteomes" id="UP000549765">
    <property type="component" value="Unassembled WGS sequence"/>
</dbReference>
<dbReference type="AlphaFoldDB" id="A0A7X6N303"/>
<organism evidence="2 3">
    <name type="scientific">Periweissella fabalis</name>
    <dbReference type="NCBI Taxonomy" id="1070421"/>
    <lineage>
        <taxon>Bacteria</taxon>
        <taxon>Bacillati</taxon>
        <taxon>Bacillota</taxon>
        <taxon>Bacilli</taxon>
        <taxon>Lactobacillales</taxon>
        <taxon>Lactobacillaceae</taxon>
        <taxon>Periweissella</taxon>
    </lineage>
</organism>
<dbReference type="InterPro" id="IPR029044">
    <property type="entry name" value="Nucleotide-diphossugar_trans"/>
</dbReference>
<evidence type="ECO:0000313" key="2">
    <source>
        <dbReference type="EMBL" id="NKZ24763.1"/>
    </source>
</evidence>
<name>A0A7X6N303_9LACO</name>
<dbReference type="SUPFAM" id="SSF53448">
    <property type="entry name" value="Nucleotide-diphospho-sugar transferases"/>
    <property type="match status" value="1"/>
</dbReference>
<dbReference type="Pfam" id="PF00535">
    <property type="entry name" value="Glycos_transf_2"/>
    <property type="match status" value="1"/>
</dbReference>
<dbReference type="RefSeq" id="WP_168722556.1">
    <property type="nucleotide sequence ID" value="NZ_JAAXPN010000009.1"/>
</dbReference>
<keyword evidence="2" id="KW-0808">Transferase</keyword>
<dbReference type="GO" id="GO:0016758">
    <property type="term" value="F:hexosyltransferase activity"/>
    <property type="evidence" value="ECO:0007669"/>
    <property type="project" value="UniProtKB-ARBA"/>
</dbReference>
<sequence length="327" mass="36959">MPDVSVIIPIYNGIKFVDQLIDKLKQQTHQSVEFVIVDDGSTDGTTEYLQQLKLDDRFKLLYKVNGGVSAARNFAIEHSHGKYIMFIDADDTPLPTMVGAYYDKIVASNNDFEFFESQKVDFDGVNLGPIGAYHASQLNRNILQNEMFEYIGQQFVFGYPFLSISKAHLWSGSSFDPKIKYQEDTLALAKILAQNPDIKAGFNKEVHYLYLQNPDSALHQMPISGYIDILNVSELIISYAQTANISANSLKILNGLKISGLMSLLAVAALTGDKQTFKKYRPSYLKEYHNTIFPETKVKLRKAIQYYAVLFNIKAVLISAYKNIYKV</sequence>
<reference evidence="2 3" key="1">
    <citation type="submission" date="2020-04" db="EMBL/GenBank/DDBJ databases">
        <title>MicrobeNet Type strains.</title>
        <authorList>
            <person name="Nicholson A.C."/>
        </authorList>
    </citation>
    <scope>NUCLEOTIDE SEQUENCE [LARGE SCALE GENOMIC DNA]</scope>
    <source>
        <strain evidence="2 3">CCUG 61472</strain>
    </source>
</reference>